<comment type="caution">
    <text evidence="9">The sequence shown here is derived from an EMBL/GenBank/DDBJ whole genome shotgun (WGS) entry which is preliminary data.</text>
</comment>
<dbReference type="Gene3D" id="1.10.3720.10">
    <property type="entry name" value="MetI-like"/>
    <property type="match status" value="1"/>
</dbReference>
<dbReference type="PANTHER" id="PTHR30450">
    <property type="entry name" value="ABC TRANSPORTER PERMEASE"/>
    <property type="match status" value="1"/>
</dbReference>
<evidence type="ECO:0000313" key="10">
    <source>
        <dbReference type="Proteomes" id="UP000033772"/>
    </source>
</evidence>
<dbReference type="Pfam" id="PF00528">
    <property type="entry name" value="BPD_transp_1"/>
    <property type="match status" value="1"/>
</dbReference>
<keyword evidence="6 7" id="KW-0472">Membrane</keyword>
<keyword evidence="10" id="KW-1185">Reference proteome</keyword>
<evidence type="ECO:0000256" key="3">
    <source>
        <dbReference type="ARBA" id="ARBA00022475"/>
    </source>
</evidence>
<feature type="transmembrane region" description="Helical" evidence="7">
    <location>
        <begin position="60"/>
        <end position="84"/>
    </location>
</feature>
<keyword evidence="2 7" id="KW-0813">Transport</keyword>
<dbReference type="RefSeq" id="WP_045551239.1">
    <property type="nucleotide sequence ID" value="NZ_JZDQ02000004.1"/>
</dbReference>
<evidence type="ECO:0000256" key="6">
    <source>
        <dbReference type="ARBA" id="ARBA00023136"/>
    </source>
</evidence>
<dbReference type="OrthoDB" id="9793490at2"/>
<dbReference type="GO" id="GO:0048473">
    <property type="term" value="P:D-methionine transmembrane transport"/>
    <property type="evidence" value="ECO:0007669"/>
    <property type="project" value="TreeGrafter"/>
</dbReference>
<dbReference type="InterPro" id="IPR000515">
    <property type="entry name" value="MetI-like"/>
</dbReference>
<dbReference type="PROSITE" id="PS50928">
    <property type="entry name" value="ABC_TM1"/>
    <property type="match status" value="1"/>
</dbReference>
<keyword evidence="4 7" id="KW-0812">Transmembrane</keyword>
<dbReference type="STRING" id="1844.UG56_003650"/>
<organism evidence="9 10">
    <name type="scientific">Nocardioides luteus</name>
    <dbReference type="NCBI Taxonomy" id="1844"/>
    <lineage>
        <taxon>Bacteria</taxon>
        <taxon>Bacillati</taxon>
        <taxon>Actinomycetota</taxon>
        <taxon>Actinomycetes</taxon>
        <taxon>Propionibacteriales</taxon>
        <taxon>Nocardioidaceae</taxon>
        <taxon>Nocardioides</taxon>
    </lineage>
</organism>
<feature type="transmembrane region" description="Helical" evidence="7">
    <location>
        <begin position="197"/>
        <end position="216"/>
    </location>
</feature>
<dbReference type="InterPro" id="IPR035906">
    <property type="entry name" value="MetI-like_sf"/>
</dbReference>
<dbReference type="GO" id="GO:0005886">
    <property type="term" value="C:plasma membrane"/>
    <property type="evidence" value="ECO:0007669"/>
    <property type="project" value="UniProtKB-SubCell"/>
</dbReference>
<dbReference type="PANTHER" id="PTHR30450:SF14">
    <property type="entry name" value="TRANSPORTER, PERMEASE PROTEIN, PUTATIVE-RELATED"/>
    <property type="match status" value="1"/>
</dbReference>
<dbReference type="CDD" id="cd06261">
    <property type="entry name" value="TM_PBP2"/>
    <property type="match status" value="1"/>
</dbReference>
<gene>
    <name evidence="9" type="ORF">UG56_003650</name>
</gene>
<evidence type="ECO:0000256" key="2">
    <source>
        <dbReference type="ARBA" id="ARBA00022448"/>
    </source>
</evidence>
<feature type="transmembrane region" description="Helical" evidence="7">
    <location>
        <begin position="90"/>
        <end position="113"/>
    </location>
</feature>
<reference evidence="9" key="1">
    <citation type="submission" date="2016-10" db="EMBL/GenBank/DDBJ databases">
        <title>Draft Genome Sequence of Nocardioides luteus Strain BAFB, an Alkane-Degrading Bacterium Isolated from JP-7 Polluted Soil.</title>
        <authorList>
            <person name="Brown L."/>
            <person name="Ruiz O.N."/>
            <person name="Gunasekera T."/>
        </authorList>
    </citation>
    <scope>NUCLEOTIDE SEQUENCE [LARGE SCALE GENOMIC DNA]</scope>
    <source>
        <strain evidence="9">BAFB</strain>
    </source>
</reference>
<accession>A0A1J4NCF4</accession>
<keyword evidence="3" id="KW-1003">Cell membrane</keyword>
<feature type="transmembrane region" description="Helical" evidence="7">
    <location>
        <begin position="151"/>
        <end position="177"/>
    </location>
</feature>
<dbReference type="InterPro" id="IPR051322">
    <property type="entry name" value="AA_ABC_Transporter_Permease"/>
</dbReference>
<feature type="domain" description="ABC transmembrane type-1" evidence="8">
    <location>
        <begin position="22"/>
        <end position="216"/>
    </location>
</feature>
<name>A0A1J4NCF4_9ACTN</name>
<dbReference type="EMBL" id="JZDQ02000004">
    <property type="protein sequence ID" value="OIJ28161.1"/>
    <property type="molecule type" value="Genomic_DNA"/>
</dbReference>
<comment type="subcellular location">
    <subcellularLocation>
        <location evidence="1 7">Cell membrane</location>
        <topology evidence="1 7">Multi-pass membrane protein</topology>
    </subcellularLocation>
</comment>
<evidence type="ECO:0000256" key="1">
    <source>
        <dbReference type="ARBA" id="ARBA00004651"/>
    </source>
</evidence>
<evidence type="ECO:0000256" key="4">
    <source>
        <dbReference type="ARBA" id="ARBA00022692"/>
    </source>
</evidence>
<protein>
    <submittedName>
        <fullName evidence="9">Methionine ABC transporter ATP-binding protein</fullName>
    </submittedName>
</protein>
<evidence type="ECO:0000313" key="9">
    <source>
        <dbReference type="EMBL" id="OIJ28161.1"/>
    </source>
</evidence>
<feature type="transmembrane region" description="Helical" evidence="7">
    <location>
        <begin position="26"/>
        <end position="48"/>
    </location>
</feature>
<evidence type="ECO:0000256" key="7">
    <source>
        <dbReference type="RuleBase" id="RU363032"/>
    </source>
</evidence>
<dbReference type="AlphaFoldDB" id="A0A1J4NCF4"/>
<proteinExistence type="inferred from homology"/>
<keyword evidence="9" id="KW-0547">Nucleotide-binding</keyword>
<evidence type="ECO:0000256" key="5">
    <source>
        <dbReference type="ARBA" id="ARBA00022989"/>
    </source>
</evidence>
<evidence type="ECO:0000259" key="8">
    <source>
        <dbReference type="PROSITE" id="PS50928"/>
    </source>
</evidence>
<dbReference type="SUPFAM" id="SSF161098">
    <property type="entry name" value="MetI-like"/>
    <property type="match status" value="1"/>
</dbReference>
<comment type="similarity">
    <text evidence="7">Belongs to the binding-protein-dependent transport system permease family.</text>
</comment>
<sequence>MLTVLPTDTRLGELWPDIWQATGETLLMVALTMLIGGTLGLLLALGLYLTRKGGLYENVVVSVVLNVLVNFFRPIPFIIFIAAVQPAARLIVGTGIGFSAVVFSLILASMFGIARIIEQNLVTVPPGVIEAARAMGASRARIAATVVLPEALAPIILGYTFAFVAVVDMSAVAGLIAGGGLGSFAQTFGYRQYDPTVTWVCVLILVALVQVIQLLGNTLSSRIMRR</sequence>
<keyword evidence="9" id="KW-0067">ATP-binding</keyword>
<dbReference type="GO" id="GO:0005524">
    <property type="term" value="F:ATP binding"/>
    <property type="evidence" value="ECO:0007669"/>
    <property type="project" value="UniProtKB-KW"/>
</dbReference>
<keyword evidence="5 7" id="KW-1133">Transmembrane helix</keyword>
<dbReference type="Proteomes" id="UP000033772">
    <property type="component" value="Unassembled WGS sequence"/>
</dbReference>